<dbReference type="InterPro" id="IPR013783">
    <property type="entry name" value="Ig-like_fold"/>
</dbReference>
<keyword evidence="6" id="KW-0812">Transmembrane</keyword>
<accession>A0A2M9HL34</accession>
<dbReference type="Pfam" id="PF00746">
    <property type="entry name" value="Gram_pos_anchor"/>
    <property type="match status" value="1"/>
</dbReference>
<evidence type="ECO:0000256" key="6">
    <source>
        <dbReference type="SAM" id="Phobius"/>
    </source>
</evidence>
<keyword evidence="10" id="KW-1185">Reference proteome</keyword>
<dbReference type="RefSeq" id="WP_100494290.1">
    <property type="nucleotide sequence ID" value="NZ_PEBJ01000002.1"/>
</dbReference>
<dbReference type="NCBIfam" id="NF033902">
    <property type="entry name" value="iso_D2_wall_anc"/>
    <property type="match status" value="1"/>
</dbReference>
<comment type="caution">
    <text evidence="9">The sequence shown here is derived from an EMBL/GenBank/DDBJ whole genome shotgun (WGS) entry which is preliminary data.</text>
</comment>
<evidence type="ECO:0000256" key="1">
    <source>
        <dbReference type="ARBA" id="ARBA00022512"/>
    </source>
</evidence>
<protein>
    <recommendedName>
        <fullName evidence="8">Gram-positive cocci surface proteins LPxTG domain-containing protein</fullName>
    </recommendedName>
</protein>
<sequence length="541" mass="57912">MSRSIRKSWAAIVAVLAMVVGLLGFVSPAQAADVTPQSTGSITVSAVEQGATVHAYKVIDITWDGTNNPTYKWVNQVATWLQSQNDYKGYVGANNAVTDAYLNEDAAKLKTFYKRVADQFKDANALTEAGSAAATGGTAGKADATATISNLGFGSYLTEVTGGKRDYQQNVLNVYPKYNDGTKKWELIEGNADAKSTVANIDKSINEDTNDHVSGKGEVNADPGYGADSEAIGKDVRFDLRSDVPDLSTGLQPKFFMADTLSDGLTLKPSTIEVYGVDSNDKEAKLTANTDYTLTTNNATSPDDNTTSVSFTIDYVYNQVKGYAKVHVKYYATVNKDAVIGPTTPGNTNTLDVLWTHNPTDGWHKETDKVKVYTYGLKVVKHGENNQPISGAEFALSDKGSTAYFEVVKESDGVYRRATDTDAAANKTTTLAVDSKGNLTIKGLDEGDYDLTETKAPEGYVKLTSPKSFTIDDETGSPTVEHNGHVKDESTTLPGYYPLTVTNSKTPEMPTTGSVGTLVFAVAGVLLVAGGLLLALTRKRS</sequence>
<dbReference type="PROSITE" id="PS50847">
    <property type="entry name" value="GRAM_POS_ANCHORING"/>
    <property type="match status" value="1"/>
</dbReference>
<keyword evidence="4" id="KW-0572">Peptidoglycan-anchor</keyword>
<proteinExistence type="predicted"/>
<feature type="signal peptide" evidence="7">
    <location>
        <begin position="1"/>
        <end position="31"/>
    </location>
</feature>
<dbReference type="Pfam" id="PF17802">
    <property type="entry name" value="SpaA"/>
    <property type="match status" value="1"/>
</dbReference>
<reference evidence="10" key="1">
    <citation type="submission" date="2017-10" db="EMBL/GenBank/DDBJ databases">
        <title>Draft genome sequences of strains TRE 1, TRE 9, TRE H and TRI 7, isolated from tamarins, belonging to four potential novel Bifidobacterium species.</title>
        <authorList>
            <person name="Mattarelli P."/>
            <person name="Modesto M."/>
            <person name="Puglisi E."/>
            <person name="Morelli L."/>
            <person name="Bonetti A."/>
            <person name="Spezio C."/>
            <person name="Sandri C."/>
        </authorList>
    </citation>
    <scope>NUCLEOTIDE SEQUENCE [LARGE SCALE GENOMIC DNA]</scope>
    <source>
        <strain evidence="10">TREH</strain>
    </source>
</reference>
<dbReference type="Gene3D" id="2.60.40.740">
    <property type="match status" value="1"/>
</dbReference>
<dbReference type="GO" id="GO:0005975">
    <property type="term" value="P:carbohydrate metabolic process"/>
    <property type="evidence" value="ECO:0007669"/>
    <property type="project" value="UniProtKB-ARBA"/>
</dbReference>
<evidence type="ECO:0000256" key="5">
    <source>
        <dbReference type="SAM" id="MobiDB-lite"/>
    </source>
</evidence>
<evidence type="ECO:0000256" key="7">
    <source>
        <dbReference type="SAM" id="SignalP"/>
    </source>
</evidence>
<dbReference type="Gene3D" id="2.60.40.10">
    <property type="entry name" value="Immunoglobulins"/>
    <property type="match status" value="1"/>
</dbReference>
<dbReference type="InterPro" id="IPR026466">
    <property type="entry name" value="Fim_isopep_form_D2_dom"/>
</dbReference>
<gene>
    <name evidence="9" type="ORF">CSQ86_06350</name>
</gene>
<evidence type="ECO:0000313" key="9">
    <source>
        <dbReference type="EMBL" id="PJM77532.1"/>
    </source>
</evidence>
<dbReference type="NCBIfam" id="TIGR01167">
    <property type="entry name" value="LPXTG_anchor"/>
    <property type="match status" value="1"/>
</dbReference>
<feature type="region of interest" description="Disordered" evidence="5">
    <location>
        <begin position="472"/>
        <end position="491"/>
    </location>
</feature>
<keyword evidence="6" id="KW-1133">Transmembrane helix</keyword>
<dbReference type="InterPro" id="IPR041033">
    <property type="entry name" value="SpaA_PFL_dom_1"/>
</dbReference>
<keyword evidence="1" id="KW-0134">Cell wall</keyword>
<dbReference type="Proteomes" id="UP000229239">
    <property type="component" value="Unassembled WGS sequence"/>
</dbReference>
<keyword evidence="6" id="KW-0472">Membrane</keyword>
<feature type="compositionally biased region" description="Basic and acidic residues" evidence="5">
    <location>
        <begin position="206"/>
        <end position="215"/>
    </location>
</feature>
<dbReference type="SUPFAM" id="SSF49478">
    <property type="entry name" value="Cna protein B-type domain"/>
    <property type="match status" value="1"/>
</dbReference>
<dbReference type="InterPro" id="IPR048052">
    <property type="entry name" value="FM1-like"/>
</dbReference>
<dbReference type="NCBIfam" id="TIGR04226">
    <property type="entry name" value="RrgB_K2N_iso_D2"/>
    <property type="match status" value="1"/>
</dbReference>
<dbReference type="AlphaFoldDB" id="A0A2M9HL34"/>
<evidence type="ECO:0000256" key="2">
    <source>
        <dbReference type="ARBA" id="ARBA00022525"/>
    </source>
</evidence>
<evidence type="ECO:0000256" key="3">
    <source>
        <dbReference type="ARBA" id="ARBA00022729"/>
    </source>
</evidence>
<feature type="chain" id="PRO_5014870507" description="Gram-positive cocci surface proteins LPxTG domain-containing protein" evidence="7">
    <location>
        <begin position="32"/>
        <end position="541"/>
    </location>
</feature>
<keyword evidence="3 7" id="KW-0732">Signal</keyword>
<feature type="region of interest" description="Disordered" evidence="5">
    <location>
        <begin position="206"/>
        <end position="226"/>
    </location>
</feature>
<evidence type="ECO:0000256" key="4">
    <source>
        <dbReference type="ARBA" id="ARBA00023088"/>
    </source>
</evidence>
<dbReference type="OrthoDB" id="1819349at2"/>
<feature type="domain" description="Gram-positive cocci surface proteins LPxTG" evidence="8">
    <location>
        <begin position="509"/>
        <end position="541"/>
    </location>
</feature>
<name>A0A2M9HL34_9BIFI</name>
<evidence type="ECO:0000259" key="8">
    <source>
        <dbReference type="PROSITE" id="PS50847"/>
    </source>
</evidence>
<dbReference type="InterPro" id="IPR019931">
    <property type="entry name" value="LPXTG_anchor"/>
</dbReference>
<feature type="transmembrane region" description="Helical" evidence="6">
    <location>
        <begin position="515"/>
        <end position="536"/>
    </location>
</feature>
<dbReference type="EMBL" id="PEBJ01000002">
    <property type="protein sequence ID" value="PJM77532.1"/>
    <property type="molecule type" value="Genomic_DNA"/>
</dbReference>
<keyword evidence="2" id="KW-0964">Secreted</keyword>
<evidence type="ECO:0000313" key="10">
    <source>
        <dbReference type="Proteomes" id="UP000229239"/>
    </source>
</evidence>
<organism evidence="9 10">
    <name type="scientific">Bifidobacterium felsineum</name>
    <dbReference type="NCBI Taxonomy" id="2045440"/>
    <lineage>
        <taxon>Bacteria</taxon>
        <taxon>Bacillati</taxon>
        <taxon>Actinomycetota</taxon>
        <taxon>Actinomycetes</taxon>
        <taxon>Bifidobacteriales</taxon>
        <taxon>Bifidobacteriaceae</taxon>
        <taxon>Bifidobacterium</taxon>
    </lineage>
</organism>